<evidence type="ECO:0000313" key="4">
    <source>
        <dbReference type="EMBL" id="SES25835.1"/>
    </source>
</evidence>
<evidence type="ECO:0000256" key="1">
    <source>
        <dbReference type="SAM" id="MobiDB-lite"/>
    </source>
</evidence>
<sequence length="105" mass="12018">MSTMTDYQLPPQASPLTPDEEQELRARATKRLKAKRDLKAHILAYVLINLAFVGIWYLAGGGFFWPIFIIFGWGIGIAFNIYDVVSPEPGPDEVHAEMERLRQRR</sequence>
<keyword evidence="2" id="KW-0472">Membrane</keyword>
<keyword evidence="5" id="KW-1185">Reference proteome</keyword>
<evidence type="ECO:0000259" key="3">
    <source>
        <dbReference type="Pfam" id="PF13239"/>
    </source>
</evidence>
<dbReference type="STRING" id="587636.SAMN05216199_2602"/>
<keyword evidence="2" id="KW-1133">Transmembrane helix</keyword>
<dbReference type="EMBL" id="FOHB01000004">
    <property type="protein sequence ID" value="SES25835.1"/>
    <property type="molecule type" value="Genomic_DNA"/>
</dbReference>
<dbReference type="AlphaFoldDB" id="A0A1H9VVY6"/>
<feature type="region of interest" description="Disordered" evidence="1">
    <location>
        <begin position="1"/>
        <end position="22"/>
    </location>
</feature>
<gene>
    <name evidence="4" type="ORF">SAMN05216199_2602</name>
</gene>
<dbReference type="Pfam" id="PF13239">
    <property type="entry name" value="2TM"/>
    <property type="match status" value="1"/>
</dbReference>
<dbReference type="InterPro" id="IPR025698">
    <property type="entry name" value="2TM_dom"/>
</dbReference>
<protein>
    <submittedName>
        <fullName evidence="4">2TM domain-containing protein</fullName>
    </submittedName>
</protein>
<name>A0A1H9VVY6_9MICO</name>
<feature type="transmembrane region" description="Helical" evidence="2">
    <location>
        <begin position="40"/>
        <end position="57"/>
    </location>
</feature>
<evidence type="ECO:0000256" key="2">
    <source>
        <dbReference type="SAM" id="Phobius"/>
    </source>
</evidence>
<feature type="transmembrane region" description="Helical" evidence="2">
    <location>
        <begin position="63"/>
        <end position="82"/>
    </location>
</feature>
<dbReference type="Proteomes" id="UP000199019">
    <property type="component" value="Unassembled WGS sequence"/>
</dbReference>
<organism evidence="4 5">
    <name type="scientific">Pedococcus cremeus</name>
    <dbReference type="NCBI Taxonomy" id="587636"/>
    <lineage>
        <taxon>Bacteria</taxon>
        <taxon>Bacillati</taxon>
        <taxon>Actinomycetota</taxon>
        <taxon>Actinomycetes</taxon>
        <taxon>Micrococcales</taxon>
        <taxon>Intrasporangiaceae</taxon>
        <taxon>Pedococcus</taxon>
    </lineage>
</organism>
<evidence type="ECO:0000313" key="5">
    <source>
        <dbReference type="Proteomes" id="UP000199019"/>
    </source>
</evidence>
<keyword evidence="2" id="KW-0812">Transmembrane</keyword>
<feature type="domain" description="2TM" evidence="3">
    <location>
        <begin position="27"/>
        <end position="89"/>
    </location>
</feature>
<reference evidence="5" key="1">
    <citation type="submission" date="2016-10" db="EMBL/GenBank/DDBJ databases">
        <authorList>
            <person name="Varghese N."/>
            <person name="Submissions S."/>
        </authorList>
    </citation>
    <scope>NUCLEOTIDE SEQUENCE [LARGE SCALE GENOMIC DNA]</scope>
    <source>
        <strain evidence="5">CGMCC 1.6963</strain>
    </source>
</reference>
<proteinExistence type="predicted"/>
<accession>A0A1H9VVY6</accession>